<dbReference type="ExpressionAtlas" id="M8AS26">
    <property type="expression patterns" value="baseline"/>
</dbReference>
<proteinExistence type="predicted"/>
<accession>M8AS26</accession>
<feature type="compositionally biased region" description="Polar residues" evidence="1">
    <location>
        <begin position="391"/>
        <end position="411"/>
    </location>
</feature>
<evidence type="ECO:0000313" key="2">
    <source>
        <dbReference type="EnsemblPlants" id="EMT04530"/>
    </source>
</evidence>
<dbReference type="EnsemblPlants" id="EMT04530">
    <property type="protein sequence ID" value="EMT04530"/>
    <property type="gene ID" value="F775_09888"/>
</dbReference>
<feature type="compositionally biased region" description="Basic and acidic residues" evidence="1">
    <location>
        <begin position="219"/>
        <end position="262"/>
    </location>
</feature>
<sequence length="967" mass="107213">MSLSGTILFYCKTDKILLPRLSIWRARRSARLREERRAHALELQKLRKTATRRCRNCNNPYRDQNPGGGKFMCSYCGHVSKRPVLDLGPAGKVPAGWPCSQDWANAVGDPGYWLDLQCSADNSYSGFSWRLFSCFCTSMAWFWKKVFRFGSSVDSGGLGRDGRMLTKAGDNGGKAEESRVDKAKRKAEEKRLARLEREMLEEEERKQREEMAKLVEERRRLRDEKAEAEERSKGATPVGEKDARKEAERRRQERRRKEDKGSSKSNSDCEDVERRVSREGERKRDFDRRNETDRRDAARVGTDGYKPNNFEANSQGSKIAQSKTKYFGRMTGGLLSSSRGFGGGSFFGRSAQAPVHQANKVTKPLVTATDQSIKRDTQPAATPAMVKSATAGETRNSLTNLSRPVSPNMQAHPTGLKKSWHQLFSRSAAVSPCPDVTASAREKNMQPAPNGAQISSAQNFLAQYPPLDSTPKLSQSMHSAGFPPVNGASANMPLSHFPAGHSPFGKVSEAALLEEPEQFEDPCYDPDAIALLGPVSESLDNFPPDWDSRFTLNDVTKQPHVRNPMPSPIESPLSRSRTVERNPIRPSHFSTAKGHNGSMSAEANNEQGTWQMWSTPLVQDSLGLRGPQGQWLLPNTNQFNHGINHLNGGTRSPLSAGLNDNDLWRQKSPFQQLPLDTDSLFLSHDMSENAIHNDLGFGSPNKTARAHPFGPPDPCHSWSNGQFYFTGLPLKNQVVEVLPGYTKMCTFLPLTFDLVQDGVLGKGCPTGRNLSNKGEQLVPNGPQGASPIRSPPTGGHAGLFPTNPNAQSVWSFDKKRDSIEVSRLIRLFGAFFGGFNAMQCNGRSWSETRGEELLQGQVVWALSALVHLIQISGDARLVEGDVSVDYKASVVTSSISRLCRLNLSKVLIWVKSVVEKGAERLMPLFASTQHPALRFDGLNRRSTRNSIGKESLRRLFKHPALEMPLEA</sequence>
<reference evidence="2" key="1">
    <citation type="submission" date="2015-06" db="UniProtKB">
        <authorList>
            <consortium name="EnsemblPlants"/>
        </authorList>
    </citation>
    <scope>IDENTIFICATION</scope>
</reference>
<name>M8AS26_AEGTA</name>
<feature type="compositionally biased region" description="Basic and acidic residues" evidence="1">
    <location>
        <begin position="173"/>
        <end position="186"/>
    </location>
</feature>
<protein>
    <submittedName>
        <fullName evidence="2">Uncharacterized protein</fullName>
    </submittedName>
</protein>
<feature type="region of interest" description="Disordered" evidence="1">
    <location>
        <begin position="219"/>
        <end position="317"/>
    </location>
</feature>
<organism evidence="2">
    <name type="scientific">Aegilops tauschii</name>
    <name type="common">Tausch's goatgrass</name>
    <name type="synonym">Aegilops squarrosa</name>
    <dbReference type="NCBI Taxonomy" id="37682"/>
    <lineage>
        <taxon>Eukaryota</taxon>
        <taxon>Viridiplantae</taxon>
        <taxon>Streptophyta</taxon>
        <taxon>Embryophyta</taxon>
        <taxon>Tracheophyta</taxon>
        <taxon>Spermatophyta</taxon>
        <taxon>Magnoliopsida</taxon>
        <taxon>Liliopsida</taxon>
        <taxon>Poales</taxon>
        <taxon>Poaceae</taxon>
        <taxon>BOP clade</taxon>
        <taxon>Pooideae</taxon>
        <taxon>Triticodae</taxon>
        <taxon>Triticeae</taxon>
        <taxon>Triticinae</taxon>
        <taxon>Aegilops</taxon>
    </lineage>
</organism>
<feature type="region of interest" description="Disordered" evidence="1">
    <location>
        <begin position="557"/>
        <end position="580"/>
    </location>
</feature>
<evidence type="ECO:0000256" key="1">
    <source>
        <dbReference type="SAM" id="MobiDB-lite"/>
    </source>
</evidence>
<feature type="region of interest" description="Disordered" evidence="1">
    <location>
        <begin position="369"/>
        <end position="414"/>
    </location>
</feature>
<feature type="region of interest" description="Disordered" evidence="1">
    <location>
        <begin position="157"/>
        <end position="186"/>
    </location>
</feature>
<feature type="region of interest" description="Disordered" evidence="1">
    <location>
        <begin position="770"/>
        <end position="800"/>
    </location>
</feature>
<feature type="compositionally biased region" description="Basic and acidic residues" evidence="1">
    <location>
        <begin position="272"/>
        <end position="298"/>
    </location>
</feature>
<dbReference type="AlphaFoldDB" id="M8AS26"/>